<dbReference type="PRINTS" id="PR00929">
    <property type="entry name" value="ATHOOK"/>
</dbReference>
<feature type="region of interest" description="Disordered" evidence="1">
    <location>
        <begin position="1"/>
        <end position="106"/>
    </location>
</feature>
<proteinExistence type="predicted"/>
<feature type="compositionally biased region" description="Polar residues" evidence="1">
    <location>
        <begin position="26"/>
        <end position="35"/>
    </location>
</feature>
<sequence length="152" mass="16555">MGEIGGGKILPDRRVEAGEGVEERSITNIWRNTATVKPRRGRPPKPKAPEPAGVVVSPPWPLGRPPKPRDLFAPIAPSKKKSSGGKGRPHDSPALRGPFDSGYCSHQPIQSQRMTAEGEACRCSGGRLTGTGVVVLVVFKREREWWRMEIGD</sequence>
<dbReference type="EMBL" id="JAUESC010000004">
    <property type="protein sequence ID" value="KAK0596305.1"/>
    <property type="molecule type" value="Genomic_DNA"/>
</dbReference>
<dbReference type="AlphaFoldDB" id="A0AA39VXY4"/>
<organism evidence="2 3">
    <name type="scientific">Acer saccharum</name>
    <name type="common">Sugar maple</name>
    <dbReference type="NCBI Taxonomy" id="4024"/>
    <lineage>
        <taxon>Eukaryota</taxon>
        <taxon>Viridiplantae</taxon>
        <taxon>Streptophyta</taxon>
        <taxon>Embryophyta</taxon>
        <taxon>Tracheophyta</taxon>
        <taxon>Spermatophyta</taxon>
        <taxon>Magnoliopsida</taxon>
        <taxon>eudicotyledons</taxon>
        <taxon>Gunneridae</taxon>
        <taxon>Pentapetalae</taxon>
        <taxon>rosids</taxon>
        <taxon>malvids</taxon>
        <taxon>Sapindales</taxon>
        <taxon>Sapindaceae</taxon>
        <taxon>Hippocastanoideae</taxon>
        <taxon>Acereae</taxon>
        <taxon>Acer</taxon>
    </lineage>
</organism>
<comment type="caution">
    <text evidence="2">The sequence shown here is derived from an EMBL/GenBank/DDBJ whole genome shotgun (WGS) entry which is preliminary data.</text>
</comment>
<evidence type="ECO:0000313" key="2">
    <source>
        <dbReference type="EMBL" id="KAK0596305.1"/>
    </source>
</evidence>
<accession>A0AA39VXY4</accession>
<reference evidence="2" key="1">
    <citation type="journal article" date="2022" name="Plant J.">
        <title>Strategies of tolerance reflected in two North American maple genomes.</title>
        <authorList>
            <person name="McEvoy S.L."/>
            <person name="Sezen U.U."/>
            <person name="Trouern-Trend A."/>
            <person name="McMahon S.M."/>
            <person name="Schaberg P.G."/>
            <person name="Yang J."/>
            <person name="Wegrzyn J.L."/>
            <person name="Swenson N.G."/>
        </authorList>
    </citation>
    <scope>NUCLEOTIDE SEQUENCE</scope>
    <source>
        <strain evidence="2">NS2018</strain>
    </source>
</reference>
<evidence type="ECO:0000256" key="1">
    <source>
        <dbReference type="SAM" id="MobiDB-lite"/>
    </source>
</evidence>
<reference evidence="2" key="2">
    <citation type="submission" date="2023-06" db="EMBL/GenBank/DDBJ databases">
        <authorList>
            <person name="Swenson N.G."/>
            <person name="Wegrzyn J.L."/>
            <person name="Mcevoy S.L."/>
        </authorList>
    </citation>
    <scope>NUCLEOTIDE SEQUENCE</scope>
    <source>
        <strain evidence="2">NS2018</strain>
        <tissue evidence="2">Leaf</tissue>
    </source>
</reference>
<gene>
    <name evidence="2" type="ORF">LWI29_014510</name>
</gene>
<evidence type="ECO:0000313" key="3">
    <source>
        <dbReference type="Proteomes" id="UP001168877"/>
    </source>
</evidence>
<name>A0AA39VXY4_ACESA</name>
<dbReference type="GO" id="GO:0003677">
    <property type="term" value="F:DNA binding"/>
    <property type="evidence" value="ECO:0007669"/>
    <property type="project" value="InterPro"/>
</dbReference>
<dbReference type="InterPro" id="IPR017956">
    <property type="entry name" value="AT_hook_DNA-bd_motif"/>
</dbReference>
<keyword evidence="3" id="KW-1185">Reference proteome</keyword>
<dbReference type="Proteomes" id="UP001168877">
    <property type="component" value="Unassembled WGS sequence"/>
</dbReference>
<protein>
    <submittedName>
        <fullName evidence="2">Uncharacterized protein</fullName>
    </submittedName>
</protein>
<feature type="compositionally biased region" description="Basic and acidic residues" evidence="1">
    <location>
        <begin position="10"/>
        <end position="25"/>
    </location>
</feature>